<feature type="compositionally biased region" description="Pro residues" evidence="1">
    <location>
        <begin position="445"/>
        <end position="462"/>
    </location>
</feature>
<dbReference type="Proteomes" id="UP001190700">
    <property type="component" value="Unassembled WGS sequence"/>
</dbReference>
<feature type="signal peptide" evidence="2">
    <location>
        <begin position="1"/>
        <end position="16"/>
    </location>
</feature>
<accession>A0AAE0L108</accession>
<protein>
    <submittedName>
        <fullName evidence="3">Uncharacterized protein</fullName>
    </submittedName>
</protein>
<dbReference type="EMBL" id="LGRX02012110">
    <property type="protein sequence ID" value="KAK3267932.1"/>
    <property type="molecule type" value="Genomic_DNA"/>
</dbReference>
<keyword evidence="2" id="KW-0732">Signal</keyword>
<proteinExistence type="predicted"/>
<evidence type="ECO:0000313" key="4">
    <source>
        <dbReference type="Proteomes" id="UP001190700"/>
    </source>
</evidence>
<dbReference type="PANTHER" id="PTHR38360">
    <property type="entry name" value="OS03G0120000 PROTEIN"/>
    <property type="match status" value="1"/>
</dbReference>
<feature type="region of interest" description="Disordered" evidence="1">
    <location>
        <begin position="444"/>
        <end position="464"/>
    </location>
</feature>
<reference evidence="3 4" key="1">
    <citation type="journal article" date="2015" name="Genome Biol. Evol.">
        <title>Comparative Genomics of a Bacterivorous Green Alga Reveals Evolutionary Causalities and Consequences of Phago-Mixotrophic Mode of Nutrition.</title>
        <authorList>
            <person name="Burns J.A."/>
            <person name="Paasch A."/>
            <person name="Narechania A."/>
            <person name="Kim E."/>
        </authorList>
    </citation>
    <scope>NUCLEOTIDE SEQUENCE [LARGE SCALE GENOMIC DNA]</scope>
    <source>
        <strain evidence="3 4">PLY_AMNH</strain>
    </source>
</reference>
<dbReference type="AlphaFoldDB" id="A0AAE0L108"/>
<keyword evidence="4" id="KW-1185">Reference proteome</keyword>
<feature type="chain" id="PRO_5042210271" evidence="2">
    <location>
        <begin position="17"/>
        <end position="519"/>
    </location>
</feature>
<comment type="caution">
    <text evidence="3">The sequence shown here is derived from an EMBL/GenBank/DDBJ whole genome shotgun (WGS) entry which is preliminary data.</text>
</comment>
<sequence>MLFRVLLATFAVYCAAQDTSTFIGCVHDISADTNLYPTSSQLSGITTVHDGGSTTVQIAEDFNVTYYDTYKHLLNNRSGQEFILYQCGTAKPESAEYENMTFFEIPLQNVMTASTVPLHFVELLGVEQSFWTVDMTYVTSPCFQRRVEECETTQHIASSDAGWSSAVNDDRTDAVIIDYGTPSGKDISFSATSDPGILNRAEWIKYLSVFYNVEAEANKHFDAEVEQVNAYKAEAEANAPDTKPIVAFIQYSAPYYSEDYPEWNSDASWSFSIPEYKNEYVEFAGGRTVDLEAASYFTSAADFKEASKGIAIVIDETYPAWPLNFLTYNISHFMELFEFTEEDVASGDWPFLSGLVFRNDKTVNDGDQGSYGTAYGTAWFESGISQPAKVLRDMLYVTNKASFPQYSDTLYFRNIALEEPCVLYTKDDCPKACEELAAEYLSVYTPPPPSPPPSPPSSPSPPSLSSIPLPLLPLLHHPPHQPLLAMNLTQVASQVELFVKSPPFSYWRLPFFGICEISP</sequence>
<dbReference type="PANTHER" id="PTHR38360:SF1">
    <property type="entry name" value="F12P19.7"/>
    <property type="match status" value="1"/>
</dbReference>
<organism evidence="3 4">
    <name type="scientific">Cymbomonas tetramitiformis</name>
    <dbReference type="NCBI Taxonomy" id="36881"/>
    <lineage>
        <taxon>Eukaryota</taxon>
        <taxon>Viridiplantae</taxon>
        <taxon>Chlorophyta</taxon>
        <taxon>Pyramimonadophyceae</taxon>
        <taxon>Pyramimonadales</taxon>
        <taxon>Pyramimonadaceae</taxon>
        <taxon>Cymbomonas</taxon>
    </lineage>
</organism>
<evidence type="ECO:0000256" key="2">
    <source>
        <dbReference type="SAM" id="SignalP"/>
    </source>
</evidence>
<evidence type="ECO:0000256" key="1">
    <source>
        <dbReference type="SAM" id="MobiDB-lite"/>
    </source>
</evidence>
<evidence type="ECO:0000313" key="3">
    <source>
        <dbReference type="EMBL" id="KAK3267932.1"/>
    </source>
</evidence>
<gene>
    <name evidence="3" type="ORF">CYMTET_23539</name>
</gene>
<name>A0AAE0L108_9CHLO</name>